<reference evidence="1" key="1">
    <citation type="submission" date="2023-07" db="EMBL/GenBank/DDBJ databases">
        <title>Chromosome-level genome assembly of Artemia franciscana.</title>
        <authorList>
            <person name="Jo E."/>
        </authorList>
    </citation>
    <scope>NUCLEOTIDE SEQUENCE</scope>
    <source>
        <tissue evidence="1">Whole body</tissue>
    </source>
</reference>
<dbReference type="EMBL" id="JAVRJZ010000001">
    <property type="protein sequence ID" value="KAK2728093.1"/>
    <property type="molecule type" value="Genomic_DNA"/>
</dbReference>
<name>A0AA88IF82_ARTSF</name>
<comment type="caution">
    <text evidence="1">The sequence shown here is derived from an EMBL/GenBank/DDBJ whole genome shotgun (WGS) entry which is preliminary data.</text>
</comment>
<dbReference type="Proteomes" id="UP001187531">
    <property type="component" value="Unassembled WGS sequence"/>
</dbReference>
<accession>A0AA88IF82</accession>
<gene>
    <name evidence="1" type="ORF">QYM36_008539</name>
</gene>
<organism evidence="1 2">
    <name type="scientific">Artemia franciscana</name>
    <name type="common">Brine shrimp</name>
    <name type="synonym">Artemia sanfranciscana</name>
    <dbReference type="NCBI Taxonomy" id="6661"/>
    <lineage>
        <taxon>Eukaryota</taxon>
        <taxon>Metazoa</taxon>
        <taxon>Ecdysozoa</taxon>
        <taxon>Arthropoda</taxon>
        <taxon>Crustacea</taxon>
        <taxon>Branchiopoda</taxon>
        <taxon>Anostraca</taxon>
        <taxon>Artemiidae</taxon>
        <taxon>Artemia</taxon>
    </lineage>
</organism>
<keyword evidence="2" id="KW-1185">Reference proteome</keyword>
<evidence type="ECO:0000313" key="2">
    <source>
        <dbReference type="Proteomes" id="UP001187531"/>
    </source>
</evidence>
<dbReference type="AlphaFoldDB" id="A0AA88IF82"/>
<protein>
    <submittedName>
        <fullName evidence="1">Uncharacterized protein</fullName>
    </submittedName>
</protein>
<sequence length="79" mass="8856">MYILSERGYKIPSKESYPGTLLDDSTVELDSNYTTKENGTEIHLTVLRGDAAFLPCRAQSLAQRTVSSLLYYHDKGKTP</sequence>
<proteinExistence type="predicted"/>
<evidence type="ECO:0000313" key="1">
    <source>
        <dbReference type="EMBL" id="KAK2728093.1"/>
    </source>
</evidence>